<dbReference type="InterPro" id="IPR036412">
    <property type="entry name" value="HAD-like_sf"/>
</dbReference>
<dbReference type="NCBIfam" id="TIGR00099">
    <property type="entry name" value="Cof-subfamily"/>
    <property type="match status" value="1"/>
</dbReference>
<dbReference type="InterPro" id="IPR000150">
    <property type="entry name" value="Cof"/>
</dbReference>
<evidence type="ECO:0000313" key="1">
    <source>
        <dbReference type="EMBL" id="CRL38198.1"/>
    </source>
</evidence>
<dbReference type="SUPFAM" id="SSF56784">
    <property type="entry name" value="HAD-like"/>
    <property type="match status" value="1"/>
</dbReference>
<dbReference type="Proteomes" id="UP000049472">
    <property type="component" value="Unassembled WGS sequence"/>
</dbReference>
<evidence type="ECO:0000313" key="2">
    <source>
        <dbReference type="Proteomes" id="UP000049472"/>
    </source>
</evidence>
<dbReference type="NCBIfam" id="TIGR01484">
    <property type="entry name" value="HAD-SF-IIB"/>
    <property type="match status" value="1"/>
</dbReference>
<dbReference type="GO" id="GO:0000287">
    <property type="term" value="F:magnesium ion binding"/>
    <property type="evidence" value="ECO:0007669"/>
    <property type="project" value="TreeGrafter"/>
</dbReference>
<organism evidence="1 2">
    <name type="scientific">Agathobacter rectalis</name>
    <dbReference type="NCBI Taxonomy" id="39491"/>
    <lineage>
        <taxon>Bacteria</taxon>
        <taxon>Bacillati</taxon>
        <taxon>Bacillota</taxon>
        <taxon>Clostridia</taxon>
        <taxon>Lachnospirales</taxon>
        <taxon>Lachnospiraceae</taxon>
        <taxon>Agathobacter</taxon>
    </lineage>
</organism>
<dbReference type="SFLD" id="SFLDG01140">
    <property type="entry name" value="C2.B:_Phosphomannomutase_and_P"/>
    <property type="match status" value="1"/>
</dbReference>
<proteinExistence type="predicted"/>
<dbReference type="GO" id="GO:0005829">
    <property type="term" value="C:cytosol"/>
    <property type="evidence" value="ECO:0007669"/>
    <property type="project" value="TreeGrafter"/>
</dbReference>
<dbReference type="AlphaFoldDB" id="A0A0M6WMA0"/>
<dbReference type="PANTHER" id="PTHR10000:SF25">
    <property type="entry name" value="PHOSPHATASE YKRA-RELATED"/>
    <property type="match status" value="1"/>
</dbReference>
<dbReference type="RefSeq" id="WP_055061916.1">
    <property type="nucleotide sequence ID" value="NZ_CVRQ01000020.1"/>
</dbReference>
<protein>
    <submittedName>
        <fullName evidence="1">HAD superfamily hydrolase YkrA-like protein</fullName>
    </submittedName>
</protein>
<gene>
    <name evidence="1" type="ORF">T1815_17661</name>
</gene>
<reference evidence="2" key="1">
    <citation type="submission" date="2015-05" db="EMBL/GenBank/DDBJ databases">
        <authorList>
            <consortium name="Pathogen Informatics"/>
        </authorList>
    </citation>
    <scope>NUCLEOTIDE SEQUENCE [LARGE SCALE GENOMIC DNA]</scope>
    <source>
        <strain evidence="2">T1-815</strain>
    </source>
</reference>
<sequence>MSKTVFFDIDGTIWDDDMVIPESTLEAVAALKANGHLAFICTGRARASVRSEKLLNMGFDGIIAACGNYIEMDGKVIYENNLSADMVQKVIRVLSECKMPVVLEGSTDYWIDDEGFENDPYVDYLFESLGEHAHIIRGYDGEIRINKFSADVIDGTDYERVKAEFADDFLILEHVENVVEFVPKGTSKATGIKWLCNHLDIPLDETYAIGDSVNDLEMLESVGHGIAMGNSMPPAKEIAEYVTSDISDDGVKNALKHYGLI</sequence>
<dbReference type="Pfam" id="PF08282">
    <property type="entry name" value="Hydrolase_3"/>
    <property type="match status" value="1"/>
</dbReference>
<accession>A0A0M6WMA0</accession>
<dbReference type="InterPro" id="IPR023214">
    <property type="entry name" value="HAD_sf"/>
</dbReference>
<dbReference type="PANTHER" id="PTHR10000">
    <property type="entry name" value="PHOSPHOSERINE PHOSPHATASE"/>
    <property type="match status" value="1"/>
</dbReference>
<name>A0A0M6WMA0_9FIRM</name>
<dbReference type="Gene3D" id="3.30.1240.10">
    <property type="match status" value="1"/>
</dbReference>
<dbReference type="EMBL" id="CVRQ01000020">
    <property type="protein sequence ID" value="CRL38198.1"/>
    <property type="molecule type" value="Genomic_DNA"/>
</dbReference>
<keyword evidence="2" id="KW-1185">Reference proteome</keyword>
<dbReference type="SFLD" id="SFLDS00003">
    <property type="entry name" value="Haloacid_Dehalogenase"/>
    <property type="match status" value="1"/>
</dbReference>
<dbReference type="GO" id="GO:0016791">
    <property type="term" value="F:phosphatase activity"/>
    <property type="evidence" value="ECO:0007669"/>
    <property type="project" value="UniProtKB-ARBA"/>
</dbReference>
<keyword evidence="1" id="KW-0378">Hydrolase</keyword>
<dbReference type="Gene3D" id="3.40.50.1000">
    <property type="entry name" value="HAD superfamily/HAD-like"/>
    <property type="match status" value="1"/>
</dbReference>
<dbReference type="InterPro" id="IPR006379">
    <property type="entry name" value="HAD-SF_hydro_IIB"/>
</dbReference>
<dbReference type="PROSITE" id="PS01229">
    <property type="entry name" value="COF_2"/>
    <property type="match status" value="1"/>
</dbReference>